<keyword evidence="4 6" id="KW-0472">Membrane</keyword>
<reference evidence="7 8" key="1">
    <citation type="submission" date="2024-02" db="EMBL/GenBank/DDBJ databases">
        <title>A nitrogen-fixing paenibacillus bacterium.</title>
        <authorList>
            <person name="Zhang W.L."/>
            <person name="Chen S.F."/>
        </authorList>
    </citation>
    <scope>NUCLEOTIDE SEQUENCE [LARGE SCALE GENOMIC DNA]</scope>
    <source>
        <strain evidence="7 8">M1</strain>
    </source>
</reference>
<feature type="transmembrane region" description="Helical" evidence="6">
    <location>
        <begin position="7"/>
        <end position="23"/>
    </location>
</feature>
<evidence type="ECO:0000256" key="3">
    <source>
        <dbReference type="ARBA" id="ARBA00022989"/>
    </source>
</evidence>
<dbReference type="EMBL" id="JAZHPZ010000019">
    <property type="protein sequence ID" value="MEF2968874.1"/>
    <property type="molecule type" value="Genomic_DNA"/>
</dbReference>
<keyword evidence="2 6" id="KW-0812">Transmembrane</keyword>
<comment type="similarity">
    <text evidence="5">Belongs to the bacteriophage holin family. Cp-1 holin subfamily.</text>
</comment>
<dbReference type="InterPro" id="IPR006480">
    <property type="entry name" value="Phage_holin_4_1"/>
</dbReference>
<organism evidence="7 8">
    <name type="scientific">Paenibacillus haidiansis</name>
    <dbReference type="NCBI Taxonomy" id="1574488"/>
    <lineage>
        <taxon>Bacteria</taxon>
        <taxon>Bacillati</taxon>
        <taxon>Bacillota</taxon>
        <taxon>Bacilli</taxon>
        <taxon>Bacillales</taxon>
        <taxon>Paenibacillaceae</taxon>
        <taxon>Paenibacillus</taxon>
    </lineage>
</organism>
<evidence type="ECO:0000256" key="1">
    <source>
        <dbReference type="ARBA" id="ARBA00004141"/>
    </source>
</evidence>
<gene>
    <name evidence="7" type="ORF">V3851_24050</name>
</gene>
<comment type="caution">
    <text evidence="7">The sequence shown here is derived from an EMBL/GenBank/DDBJ whole genome shotgun (WGS) entry which is preliminary data.</text>
</comment>
<evidence type="ECO:0000256" key="5">
    <source>
        <dbReference type="ARBA" id="ARBA00023600"/>
    </source>
</evidence>
<sequence length="142" mass="14780">MENFAKAILPTLSIVAGFLFGGWSPLLNILLAFVVIDYVSGVAAAAQEGKLSSRIGGWGIAKKVMIFAIVAVAHLVDSALGDAHLFRDAAIFFYLSNELLSLLENAGRLGAPIPPGLQKAIAILQGKGGSTDNGSDSGVRKE</sequence>
<evidence type="ECO:0000256" key="4">
    <source>
        <dbReference type="ARBA" id="ARBA00023136"/>
    </source>
</evidence>
<dbReference type="NCBIfam" id="TIGR01593">
    <property type="entry name" value="holin_tox_secr"/>
    <property type="match status" value="1"/>
</dbReference>
<comment type="subcellular location">
    <subcellularLocation>
        <location evidence="1">Membrane</location>
        <topology evidence="1">Multi-pass membrane protein</topology>
    </subcellularLocation>
</comment>
<dbReference type="Proteomes" id="UP001306950">
    <property type="component" value="Unassembled WGS sequence"/>
</dbReference>
<keyword evidence="3 6" id="KW-1133">Transmembrane helix</keyword>
<evidence type="ECO:0000313" key="8">
    <source>
        <dbReference type="Proteomes" id="UP001306950"/>
    </source>
</evidence>
<keyword evidence="8" id="KW-1185">Reference proteome</keyword>
<name>A0ABU7VYM6_9BACL</name>
<evidence type="ECO:0000256" key="2">
    <source>
        <dbReference type="ARBA" id="ARBA00022692"/>
    </source>
</evidence>
<protein>
    <submittedName>
        <fullName evidence="7">Phage holin family protein</fullName>
    </submittedName>
</protein>
<evidence type="ECO:0000256" key="6">
    <source>
        <dbReference type="SAM" id="Phobius"/>
    </source>
</evidence>
<proteinExistence type="inferred from homology"/>
<dbReference type="Pfam" id="PF05105">
    <property type="entry name" value="Phage_holin_4_1"/>
    <property type="match status" value="1"/>
</dbReference>
<evidence type="ECO:0000313" key="7">
    <source>
        <dbReference type="EMBL" id="MEF2968874.1"/>
    </source>
</evidence>
<accession>A0ABU7VYM6</accession>